<name>A0A0A9B0J8_ARUDO</name>
<reference evidence="9" key="1">
    <citation type="submission" date="2014-09" db="EMBL/GenBank/DDBJ databases">
        <authorList>
            <person name="Magalhaes I.L.F."/>
            <person name="Oliveira U."/>
            <person name="Santos F.R."/>
            <person name="Vidigal T.H.D.A."/>
            <person name="Brescovit A.D."/>
            <person name="Santos A.J."/>
        </authorList>
    </citation>
    <scope>NUCLEOTIDE SEQUENCE</scope>
    <source>
        <tissue evidence="9">Shoot tissue taken approximately 20 cm above the soil surface</tissue>
    </source>
</reference>
<dbReference type="InterPro" id="IPR004326">
    <property type="entry name" value="Mlo"/>
</dbReference>
<sequence length="163" mass="18302">MTHWFHTRQKKAMREREALEKIKAELMLMGFISLLLAVGQTPIAKICIPYKAGSVMLPCKLKKDGDSDADGKGRRRLLWYPGEEASHRRFLAAAAADDYCGKKEGTVSLISAKGAHELHIFISVLAVFHVVYSVATMALGRLKMKKWKKMGIRDHLIGIPVRK</sequence>
<keyword evidence="7" id="KW-0568">Pathogenesis-related protein</keyword>
<dbReference type="Pfam" id="PF03094">
    <property type="entry name" value="Mlo"/>
    <property type="match status" value="1"/>
</dbReference>
<dbReference type="PANTHER" id="PTHR31942">
    <property type="entry name" value="MLO-LIKE PROTEIN 1"/>
    <property type="match status" value="1"/>
</dbReference>
<protein>
    <submittedName>
        <fullName evidence="9">Uncharacterized protein</fullName>
    </submittedName>
</protein>
<dbReference type="GO" id="GO:0006952">
    <property type="term" value="P:defense response"/>
    <property type="evidence" value="ECO:0007669"/>
    <property type="project" value="UniProtKB-KW"/>
</dbReference>
<dbReference type="EMBL" id="GBRH01242272">
    <property type="protein sequence ID" value="JAD55623.1"/>
    <property type="molecule type" value="Transcribed_RNA"/>
</dbReference>
<keyword evidence="6 8" id="KW-0472">Membrane</keyword>
<organism evidence="9">
    <name type="scientific">Arundo donax</name>
    <name type="common">Giant reed</name>
    <name type="synonym">Donax arundinaceus</name>
    <dbReference type="NCBI Taxonomy" id="35708"/>
    <lineage>
        <taxon>Eukaryota</taxon>
        <taxon>Viridiplantae</taxon>
        <taxon>Streptophyta</taxon>
        <taxon>Embryophyta</taxon>
        <taxon>Tracheophyta</taxon>
        <taxon>Spermatophyta</taxon>
        <taxon>Magnoliopsida</taxon>
        <taxon>Liliopsida</taxon>
        <taxon>Poales</taxon>
        <taxon>Poaceae</taxon>
        <taxon>PACMAD clade</taxon>
        <taxon>Arundinoideae</taxon>
        <taxon>Arundineae</taxon>
        <taxon>Arundo</taxon>
    </lineage>
</organism>
<keyword evidence="3 8" id="KW-0812">Transmembrane</keyword>
<feature type="transmembrane region" description="Helical" evidence="8">
    <location>
        <begin position="118"/>
        <end position="140"/>
    </location>
</feature>
<evidence type="ECO:0000313" key="9">
    <source>
        <dbReference type="EMBL" id="JAD55623.1"/>
    </source>
</evidence>
<keyword evidence="5 8" id="KW-1133">Transmembrane helix</keyword>
<evidence type="ECO:0000256" key="7">
    <source>
        <dbReference type="ARBA" id="ARBA00023265"/>
    </source>
</evidence>
<evidence type="ECO:0000256" key="2">
    <source>
        <dbReference type="ARBA" id="ARBA00006574"/>
    </source>
</evidence>
<reference evidence="9" key="2">
    <citation type="journal article" date="2015" name="Data Brief">
        <title>Shoot transcriptome of the giant reed, Arundo donax.</title>
        <authorList>
            <person name="Barrero R.A."/>
            <person name="Guerrero F.D."/>
            <person name="Moolhuijzen P."/>
            <person name="Goolsby J.A."/>
            <person name="Tidwell J."/>
            <person name="Bellgard S.E."/>
            <person name="Bellgard M.I."/>
        </authorList>
    </citation>
    <scope>NUCLEOTIDE SEQUENCE</scope>
    <source>
        <tissue evidence="9">Shoot tissue taken approximately 20 cm above the soil surface</tissue>
    </source>
</reference>
<keyword evidence="4" id="KW-0611">Plant defense</keyword>
<proteinExistence type="inferred from homology"/>
<comment type="subcellular location">
    <subcellularLocation>
        <location evidence="1">Membrane</location>
        <topology evidence="1">Multi-pass membrane protein</topology>
    </subcellularLocation>
</comment>
<comment type="similarity">
    <text evidence="2">Belongs to the MLO family.</text>
</comment>
<accession>A0A0A9B0J8</accession>
<evidence type="ECO:0000256" key="3">
    <source>
        <dbReference type="ARBA" id="ARBA00022692"/>
    </source>
</evidence>
<evidence type="ECO:0000256" key="5">
    <source>
        <dbReference type="ARBA" id="ARBA00022989"/>
    </source>
</evidence>
<evidence type="ECO:0000256" key="4">
    <source>
        <dbReference type="ARBA" id="ARBA00022821"/>
    </source>
</evidence>
<evidence type="ECO:0000256" key="8">
    <source>
        <dbReference type="SAM" id="Phobius"/>
    </source>
</evidence>
<dbReference type="AlphaFoldDB" id="A0A0A9B0J8"/>
<dbReference type="GO" id="GO:0016020">
    <property type="term" value="C:membrane"/>
    <property type="evidence" value="ECO:0007669"/>
    <property type="project" value="UniProtKB-SubCell"/>
</dbReference>
<evidence type="ECO:0000256" key="6">
    <source>
        <dbReference type="ARBA" id="ARBA00023136"/>
    </source>
</evidence>
<dbReference type="PANTHER" id="PTHR31942:SF82">
    <property type="entry name" value="MLO PROTEIN HOMOLOG 1"/>
    <property type="match status" value="1"/>
</dbReference>
<evidence type="ECO:0000256" key="1">
    <source>
        <dbReference type="ARBA" id="ARBA00004141"/>
    </source>
</evidence>